<dbReference type="Proteomes" id="UP000019666">
    <property type="component" value="Unassembled WGS sequence"/>
</dbReference>
<dbReference type="PANTHER" id="PTHR42879">
    <property type="entry name" value="3-OXOACYL-(ACYL-CARRIER-PROTEIN) REDUCTASE"/>
    <property type="match status" value="1"/>
</dbReference>
<comment type="similarity">
    <text evidence="1">Belongs to the short-chain dehydrogenases/reductases (SDR) family.</text>
</comment>
<dbReference type="Gene3D" id="3.40.50.720">
    <property type="entry name" value="NAD(P)-binding Rossmann-like Domain"/>
    <property type="match status" value="2"/>
</dbReference>
<dbReference type="InterPro" id="IPR050259">
    <property type="entry name" value="SDR"/>
</dbReference>
<feature type="region of interest" description="Disordered" evidence="2">
    <location>
        <begin position="192"/>
        <end position="224"/>
    </location>
</feature>
<dbReference type="PROSITE" id="PS00061">
    <property type="entry name" value="ADH_SHORT"/>
    <property type="match status" value="1"/>
</dbReference>
<gene>
    <name evidence="3" type="ORF">Rumeso_01437</name>
</gene>
<dbReference type="InterPro" id="IPR002347">
    <property type="entry name" value="SDR_fam"/>
</dbReference>
<dbReference type="CDD" id="cd05233">
    <property type="entry name" value="SDR_c"/>
    <property type="match status" value="2"/>
</dbReference>
<dbReference type="EMBL" id="AOSK01000039">
    <property type="protein sequence ID" value="EYD76915.1"/>
    <property type="molecule type" value="Genomic_DNA"/>
</dbReference>
<dbReference type="NCBIfam" id="NF005559">
    <property type="entry name" value="PRK07231.1"/>
    <property type="match status" value="1"/>
</dbReference>
<dbReference type="EC" id="1.1.1.100" evidence="3"/>
<dbReference type="GO" id="GO:0032787">
    <property type="term" value="P:monocarboxylic acid metabolic process"/>
    <property type="evidence" value="ECO:0007669"/>
    <property type="project" value="UniProtKB-ARBA"/>
</dbReference>
<dbReference type="PANTHER" id="PTHR42879:SF2">
    <property type="entry name" value="3-OXOACYL-[ACYL-CARRIER-PROTEIN] REDUCTASE FABG"/>
    <property type="match status" value="1"/>
</dbReference>
<dbReference type="GO" id="GO:0004316">
    <property type="term" value="F:3-oxoacyl-[acyl-carrier-protein] reductase (NADPH) activity"/>
    <property type="evidence" value="ECO:0007669"/>
    <property type="project" value="UniProtKB-EC"/>
</dbReference>
<dbReference type="PRINTS" id="PR00081">
    <property type="entry name" value="GDHRDH"/>
</dbReference>
<dbReference type="Pfam" id="PF13561">
    <property type="entry name" value="adh_short_C2"/>
    <property type="match status" value="1"/>
</dbReference>
<dbReference type="InterPro" id="IPR036291">
    <property type="entry name" value="NAD(P)-bd_dom_sf"/>
</dbReference>
<reference evidence="3 4" key="1">
    <citation type="submission" date="2013-02" db="EMBL/GenBank/DDBJ databases">
        <authorList>
            <person name="Fiebig A."/>
            <person name="Goeker M."/>
            <person name="Klenk H.-P.P."/>
        </authorList>
    </citation>
    <scope>NUCLEOTIDE SEQUENCE [LARGE SCALE GENOMIC DNA]</scope>
    <source>
        <strain evidence="3 4">DSM 19309</strain>
    </source>
</reference>
<keyword evidence="3" id="KW-0560">Oxidoreductase</keyword>
<dbReference type="HOGENOM" id="CLU_538493_0_0_5"/>
<evidence type="ECO:0000256" key="2">
    <source>
        <dbReference type="SAM" id="MobiDB-lite"/>
    </source>
</evidence>
<dbReference type="PATRIC" id="fig|442562.3.peg.1423"/>
<accession>A0A017HRG0</accession>
<organism evidence="3 4">
    <name type="scientific">Rubellimicrobium mesophilum DSM 19309</name>
    <dbReference type="NCBI Taxonomy" id="442562"/>
    <lineage>
        <taxon>Bacteria</taxon>
        <taxon>Pseudomonadati</taxon>
        <taxon>Pseudomonadota</taxon>
        <taxon>Alphaproteobacteria</taxon>
        <taxon>Rhodobacterales</taxon>
        <taxon>Roseobacteraceae</taxon>
        <taxon>Rubellimicrobium</taxon>
    </lineage>
</organism>
<feature type="compositionally biased region" description="Basic residues" evidence="2">
    <location>
        <begin position="198"/>
        <end position="218"/>
    </location>
</feature>
<evidence type="ECO:0000313" key="4">
    <source>
        <dbReference type="Proteomes" id="UP000019666"/>
    </source>
</evidence>
<proteinExistence type="inferred from homology"/>
<protein>
    <submittedName>
        <fullName evidence="3">3-oxoacyl-[acyl-carrier protein] reductase</fullName>
        <ecNumber evidence="3">1.1.1.100</ecNumber>
    </submittedName>
</protein>
<dbReference type="InterPro" id="IPR020904">
    <property type="entry name" value="Sc_DH/Rdtase_CS"/>
</dbReference>
<comment type="caution">
    <text evidence="3">The sequence shown here is derived from an EMBL/GenBank/DDBJ whole genome shotgun (WGS) entry which is preliminary data.</text>
</comment>
<dbReference type="FunFam" id="3.40.50.720:FF:000084">
    <property type="entry name" value="Short-chain dehydrogenase reductase"/>
    <property type="match status" value="2"/>
</dbReference>
<sequence>MTTSLDGQNVLVTGATGAIGRAISTALAAEGAHVAIHYGRDRDGAERLLEGIGGRGWLVQADLSRPEAATELWDAAKDLAGRLHGLVNNAGIRSEVSVEAPLGDWQATWDRELRVNLLSAVDLTRSAIRHFRAHGRGRIVNMASRAGQRGYASNAMAYGASKAALINLTKSVAQSHGHEGITAVALARLGPDRDGRGLHRPARRGGGARRHPRRPHGRACRDRRAGGLRAAALAGLAQRGGARRQRRQLSEMKDNPMRFQGKVAVVTGAAGGIGSAICQRLAQEGAAVVVCDVNADGAEATAASIREVGGTARAFASDIATPEGCRANVADVLATEGRIDVLCNNAGINRRGNLLALTEDDWRLSFAVNLDAMFHLCRAALPSMIEAGGGAIVNTASQWGLHPAPDHIAYNVTKAAVASFTQNLARDYAPQKIRVNAVCPGEIHTPMLETGVRRSGRTIADLDRLVPFGRIGKPEEVAALVAFLASDEAAFMCGSLVEITGAQAVA</sequence>
<dbReference type="AlphaFoldDB" id="A0A017HRG0"/>
<dbReference type="Pfam" id="PF00106">
    <property type="entry name" value="adh_short"/>
    <property type="match status" value="1"/>
</dbReference>
<dbReference type="PRINTS" id="PR00080">
    <property type="entry name" value="SDRFAMILY"/>
</dbReference>
<evidence type="ECO:0000313" key="3">
    <source>
        <dbReference type="EMBL" id="EYD76915.1"/>
    </source>
</evidence>
<dbReference type="RefSeq" id="WP_211262791.1">
    <property type="nucleotide sequence ID" value="NZ_KK088557.1"/>
</dbReference>
<keyword evidence="4" id="KW-1185">Reference proteome</keyword>
<name>A0A017HRG0_9RHOB</name>
<evidence type="ECO:0000256" key="1">
    <source>
        <dbReference type="ARBA" id="ARBA00006484"/>
    </source>
</evidence>
<dbReference type="STRING" id="442562.Rumeso_01437"/>
<dbReference type="SUPFAM" id="SSF51735">
    <property type="entry name" value="NAD(P)-binding Rossmann-fold domains"/>
    <property type="match status" value="2"/>
</dbReference>